<proteinExistence type="evidence at transcript level"/>
<reference evidence="1" key="1">
    <citation type="submission" date="2005-01" db="EMBL/GenBank/DDBJ databases">
        <authorList>
            <person name="Han Z."/>
        </authorList>
    </citation>
    <scope>NUCLEOTIDE SEQUENCE</scope>
</reference>
<sequence>MQRLLTFIPQHLKVLLKDPLDFLEPISIGCIPMDPGDKLDVAQGRGGLGEGSILEAGGAFGKT</sequence>
<dbReference type="AlphaFoldDB" id="Q5BS09"/>
<evidence type="ECO:0000313" key="1">
    <source>
        <dbReference type="EMBL" id="AAX30676.1"/>
    </source>
</evidence>
<dbReference type="EMBL" id="AY915455">
    <property type="protein sequence ID" value="AAX30676.1"/>
    <property type="molecule type" value="mRNA"/>
</dbReference>
<reference evidence="1" key="2">
    <citation type="journal article" date="2006" name="PLoS Pathog.">
        <title>New perspectives on host-parasite interplay by comparative transcriptomic and proteomic analyses of Schistosoma japonicum.</title>
        <authorList>
            <person name="Liu F."/>
            <person name="Lu J."/>
            <person name="Hu W."/>
            <person name="Wang S.Y."/>
            <person name="Cui S.J."/>
            <person name="Chi M."/>
            <person name="Yan Q."/>
            <person name="Wang X.R."/>
            <person name="Song H.D."/>
            <person name="Xu X.N."/>
            <person name="Wang J.J."/>
            <person name="Zhang X.L."/>
            <person name="Zhang X."/>
            <person name="Wang Z.Q."/>
            <person name="Xue C.L."/>
            <person name="Brindley P.J."/>
            <person name="McManus D.P."/>
            <person name="Yang P.Y."/>
            <person name="Feng Z."/>
            <person name="Chen Z."/>
            <person name="Han Z.G."/>
        </authorList>
    </citation>
    <scope>NUCLEOTIDE SEQUENCE</scope>
</reference>
<accession>Q5BS09</accession>
<protein>
    <submittedName>
        <fullName evidence="1">SJCHGC06843 protein</fullName>
    </submittedName>
</protein>
<organism evidence="1">
    <name type="scientific">Schistosoma japonicum</name>
    <name type="common">Blood fluke</name>
    <dbReference type="NCBI Taxonomy" id="6182"/>
    <lineage>
        <taxon>Eukaryota</taxon>
        <taxon>Metazoa</taxon>
        <taxon>Spiralia</taxon>
        <taxon>Lophotrochozoa</taxon>
        <taxon>Platyhelminthes</taxon>
        <taxon>Trematoda</taxon>
        <taxon>Digenea</taxon>
        <taxon>Strigeidida</taxon>
        <taxon>Schistosomatoidea</taxon>
        <taxon>Schistosomatidae</taxon>
        <taxon>Schistosoma</taxon>
    </lineage>
</organism>
<name>Q5BS09_SCHJA</name>